<dbReference type="EMBL" id="FQUQ01000002">
    <property type="protein sequence ID" value="SHF37467.1"/>
    <property type="molecule type" value="Genomic_DNA"/>
</dbReference>
<keyword evidence="3" id="KW-1185">Reference proteome</keyword>
<dbReference type="Proteomes" id="UP000184287">
    <property type="component" value="Unassembled WGS sequence"/>
</dbReference>
<dbReference type="AlphaFoldDB" id="A0A1M5B578"/>
<evidence type="ECO:0000259" key="1">
    <source>
        <dbReference type="Pfam" id="PF25191"/>
    </source>
</evidence>
<feature type="domain" description="DUF7832" evidence="1">
    <location>
        <begin position="16"/>
        <end position="43"/>
    </location>
</feature>
<evidence type="ECO:0000313" key="3">
    <source>
        <dbReference type="Proteomes" id="UP000184287"/>
    </source>
</evidence>
<accession>A0A1M5B578</accession>
<evidence type="ECO:0000313" key="2">
    <source>
        <dbReference type="EMBL" id="SHF37467.1"/>
    </source>
</evidence>
<sequence length="53" mass="6100">MCTSLNRIFKTDHMAKYDDASWHYGGDFPKDLPQINGATHIGMSEYQKDKKHA</sequence>
<dbReference type="InterPro" id="IPR057154">
    <property type="entry name" value="DUF7832"/>
</dbReference>
<proteinExistence type="predicted"/>
<name>A0A1M5B578_9SPHI</name>
<dbReference type="Pfam" id="PF25191">
    <property type="entry name" value="DUF7832"/>
    <property type="match status" value="1"/>
</dbReference>
<protein>
    <recommendedName>
        <fullName evidence="1">DUF7832 domain-containing protein</fullName>
    </recommendedName>
</protein>
<gene>
    <name evidence="2" type="ORF">SAMN04488522_1021023</name>
</gene>
<reference evidence="3" key="1">
    <citation type="submission" date="2016-11" db="EMBL/GenBank/DDBJ databases">
        <authorList>
            <person name="Varghese N."/>
            <person name="Submissions S."/>
        </authorList>
    </citation>
    <scope>NUCLEOTIDE SEQUENCE [LARGE SCALE GENOMIC DNA]</scope>
    <source>
        <strain evidence="3">DSM 16990</strain>
    </source>
</reference>
<dbReference type="STRING" id="288992.SAMN04488522_1021023"/>
<organism evidence="2 3">
    <name type="scientific">Pedobacter caeni</name>
    <dbReference type="NCBI Taxonomy" id="288992"/>
    <lineage>
        <taxon>Bacteria</taxon>
        <taxon>Pseudomonadati</taxon>
        <taxon>Bacteroidota</taxon>
        <taxon>Sphingobacteriia</taxon>
        <taxon>Sphingobacteriales</taxon>
        <taxon>Sphingobacteriaceae</taxon>
        <taxon>Pedobacter</taxon>
    </lineage>
</organism>